<evidence type="ECO:0000256" key="2">
    <source>
        <dbReference type="ARBA" id="ARBA00022737"/>
    </source>
</evidence>
<dbReference type="PROSITE" id="PS00678">
    <property type="entry name" value="WD_REPEATS_1"/>
    <property type="match status" value="2"/>
</dbReference>
<dbReference type="SUPFAM" id="SSF47413">
    <property type="entry name" value="lambda repressor-like DNA-binding domains"/>
    <property type="match status" value="1"/>
</dbReference>
<evidence type="ECO:0000313" key="6">
    <source>
        <dbReference type="EMBL" id="GAA5171406.1"/>
    </source>
</evidence>
<dbReference type="InterPro" id="IPR027417">
    <property type="entry name" value="P-loop_NTPase"/>
</dbReference>
<dbReference type="PROSITE" id="PS50231">
    <property type="entry name" value="RICIN_B_LECTIN"/>
    <property type="match status" value="1"/>
</dbReference>
<reference evidence="7" key="1">
    <citation type="journal article" date="2019" name="Int. J. Syst. Evol. Microbiol.">
        <title>The Global Catalogue of Microorganisms (GCM) 10K type strain sequencing project: providing services to taxonomists for standard genome sequencing and annotation.</title>
        <authorList>
            <consortium name="The Broad Institute Genomics Platform"/>
            <consortium name="The Broad Institute Genome Sequencing Center for Infectious Disease"/>
            <person name="Wu L."/>
            <person name="Ma J."/>
        </authorList>
    </citation>
    <scope>NUCLEOTIDE SEQUENCE [LARGE SCALE GENOMIC DNA]</scope>
    <source>
        <strain evidence="7">JCM 18303</strain>
    </source>
</reference>
<dbReference type="SUPFAM" id="SSF52540">
    <property type="entry name" value="P-loop containing nucleoside triphosphate hydrolases"/>
    <property type="match status" value="1"/>
</dbReference>
<dbReference type="InterPro" id="IPR049052">
    <property type="entry name" value="nSTAND1"/>
</dbReference>
<sequence>MGGAAGAELRRLREERGLSLADLSKLVHYSKGYLSKLENGGKPITPDIAARFDRALDAGERLRELVAPDPVCPYPGLASFDGQTARWFFGRDRDTQELLDALARRPAGAGPLFVVGASGAGKSSLLRAGLIPAIADGRLPAASAQAPLLLTPGSDPMRALEAAGERRVVVVDQFEEIFTLCKDAAAREAFIRALGALPGFVVLGLRADFYPNCMDHPELVASLRGGHLPLGPMTEAELRDAIARPARAVGLEVEPGLTEIMLRDLGLAAESAGDRQRHATTLPLLSHALRATWAERTEDRLTHAGYARTGGIAGCIAATADEAITDLDDDARPVARALLPRLVETGESPDKDARRRVPRDRLLAGLAGTDADTDTDTDTAELVLNTLVHARLVTTGADSVELIHECLVRSWPWLRRSVDADRAGLRVEQRLAEAAAAWHREGRHQASLYRGPRLAAAVERTASSAARPDAVAQDFLRESTRAEQAEQRAVVTRTRRLRALVAALAVLVALIAVVALDTVGQRNAARSREVAAAANWQRVPDPTLAGHLALAALDLHDTPEARGAVLAAGPALDSRHRINSDSTDTVHMVAADRDGTLLAAAGQDHTVRVWRRVPGRELDLAGPAAYLEHPTQVLSAMFDPRGRWLVSSGADDRLRFWSTAGLGTIRDPLFDHPGHGGPLAFSPDGALLATLGATEATIRLWDLTGPEPRPIGPDLDPRYDDVLALAFTPDGRTLVSGTADGTVSFWDLADPAAPRAQHRPLAIGRKPVQAIAISPDGRTMAAGQGDATVTLWRIGNPSAIRELSDFPGPVNDVRFSGDLLAVASDDTLALWDVADPAAPEPLARPINGDGGTIWSVAALPGALVTAGQDGTVQAFDTDPDRAAERICALARYRVTPDQWERYLPDRDYRPRCAEPAGPPAPDEGPTAERGTQLRAKHSNKCVAVKDGAEAAPALQQTCARQPGMTWSLLPDGDGYRIRNEASGLCLTSASGERRAGGAEMVVQRPCDAPDGGRWHIHELNRGVSSADVIITRAAPVPECLDVNHASQDDGAHLIRWPCAPPQSANEIFRVSAGALDQ</sequence>
<dbReference type="SUPFAM" id="SSF50978">
    <property type="entry name" value="WD40 repeat-like"/>
    <property type="match status" value="1"/>
</dbReference>
<dbReference type="Gene3D" id="2.80.10.50">
    <property type="match status" value="1"/>
</dbReference>
<feature type="region of interest" description="Disordered" evidence="4">
    <location>
        <begin position="909"/>
        <end position="934"/>
    </location>
</feature>
<feature type="repeat" description="WD" evidence="3">
    <location>
        <begin position="626"/>
        <end position="658"/>
    </location>
</feature>
<dbReference type="SMART" id="SM00320">
    <property type="entry name" value="WD40"/>
    <property type="match status" value="7"/>
</dbReference>
<dbReference type="CDD" id="cd00161">
    <property type="entry name" value="beta-trefoil_Ricin-like"/>
    <property type="match status" value="1"/>
</dbReference>
<dbReference type="InterPro" id="IPR000772">
    <property type="entry name" value="Ricin_B_lectin"/>
</dbReference>
<protein>
    <recommendedName>
        <fullName evidence="5">HTH cro/C1-type domain-containing protein</fullName>
    </recommendedName>
</protein>
<dbReference type="EMBL" id="BAABJP010000048">
    <property type="protein sequence ID" value="GAA5171406.1"/>
    <property type="molecule type" value="Genomic_DNA"/>
</dbReference>
<comment type="caution">
    <text evidence="6">The sequence shown here is derived from an EMBL/GenBank/DDBJ whole genome shotgun (WGS) entry which is preliminary data.</text>
</comment>
<dbReference type="InterPro" id="IPR015943">
    <property type="entry name" value="WD40/YVTN_repeat-like_dom_sf"/>
</dbReference>
<feature type="repeat" description="WD" evidence="3">
    <location>
        <begin position="761"/>
        <end position="802"/>
    </location>
</feature>
<dbReference type="InterPro" id="IPR019775">
    <property type="entry name" value="WD40_repeat_CS"/>
</dbReference>
<feature type="repeat" description="WD" evidence="3">
    <location>
        <begin position="579"/>
        <end position="610"/>
    </location>
</feature>
<gene>
    <name evidence="6" type="ORF">GCM10023321_69930</name>
</gene>
<keyword evidence="7" id="KW-1185">Reference proteome</keyword>
<keyword evidence="1 3" id="KW-0853">WD repeat</keyword>
<dbReference type="InterPro" id="IPR036322">
    <property type="entry name" value="WD40_repeat_dom_sf"/>
</dbReference>
<dbReference type="Pfam" id="PF20703">
    <property type="entry name" value="nSTAND1"/>
    <property type="match status" value="1"/>
</dbReference>
<evidence type="ECO:0000256" key="1">
    <source>
        <dbReference type="ARBA" id="ARBA00022574"/>
    </source>
</evidence>
<dbReference type="InterPro" id="IPR001387">
    <property type="entry name" value="Cro/C1-type_HTH"/>
</dbReference>
<dbReference type="PROSITE" id="PS50082">
    <property type="entry name" value="WD_REPEATS_2"/>
    <property type="match status" value="4"/>
</dbReference>
<evidence type="ECO:0000256" key="3">
    <source>
        <dbReference type="PROSITE-ProRule" id="PRU00221"/>
    </source>
</evidence>
<dbReference type="Pfam" id="PF13560">
    <property type="entry name" value="HTH_31"/>
    <property type="match status" value="1"/>
</dbReference>
<dbReference type="Proteomes" id="UP001428817">
    <property type="component" value="Unassembled WGS sequence"/>
</dbReference>
<dbReference type="RefSeq" id="WP_185063291.1">
    <property type="nucleotide sequence ID" value="NZ_BAABJP010000048.1"/>
</dbReference>
<organism evidence="6 7">
    <name type="scientific">Pseudonocardia eucalypti</name>
    <dbReference type="NCBI Taxonomy" id="648755"/>
    <lineage>
        <taxon>Bacteria</taxon>
        <taxon>Bacillati</taxon>
        <taxon>Actinomycetota</taxon>
        <taxon>Actinomycetes</taxon>
        <taxon>Pseudonocardiales</taxon>
        <taxon>Pseudonocardiaceae</taxon>
        <taxon>Pseudonocardia</taxon>
    </lineage>
</organism>
<dbReference type="Gene3D" id="2.130.10.10">
    <property type="entry name" value="YVTN repeat-like/Quinoprotein amine dehydrogenase"/>
    <property type="match status" value="2"/>
</dbReference>
<feature type="domain" description="HTH cro/C1-type" evidence="5">
    <location>
        <begin position="9"/>
        <end position="65"/>
    </location>
</feature>
<dbReference type="InterPro" id="IPR035992">
    <property type="entry name" value="Ricin_B-like_lectins"/>
</dbReference>
<dbReference type="PANTHER" id="PTHR19879">
    <property type="entry name" value="TRANSCRIPTION INITIATION FACTOR TFIID"/>
    <property type="match status" value="1"/>
</dbReference>
<dbReference type="PANTHER" id="PTHR19879:SF9">
    <property type="entry name" value="TRANSCRIPTION INITIATION FACTOR TFIID SUBUNIT 5"/>
    <property type="match status" value="1"/>
</dbReference>
<dbReference type="Gene3D" id="1.10.260.40">
    <property type="entry name" value="lambda repressor-like DNA-binding domains"/>
    <property type="match status" value="1"/>
</dbReference>
<accession>A0ABP9R3U6</accession>
<dbReference type="PROSITE" id="PS50943">
    <property type="entry name" value="HTH_CROC1"/>
    <property type="match status" value="1"/>
</dbReference>
<evidence type="ECO:0000313" key="7">
    <source>
        <dbReference type="Proteomes" id="UP001428817"/>
    </source>
</evidence>
<name>A0ABP9R3U6_9PSEU</name>
<keyword evidence="2" id="KW-0677">Repeat</keyword>
<dbReference type="InterPro" id="IPR001680">
    <property type="entry name" value="WD40_rpt"/>
</dbReference>
<dbReference type="PROSITE" id="PS50294">
    <property type="entry name" value="WD_REPEATS_REGION"/>
    <property type="match status" value="2"/>
</dbReference>
<proteinExistence type="predicted"/>
<dbReference type="Pfam" id="PF00400">
    <property type="entry name" value="WD40"/>
    <property type="match status" value="4"/>
</dbReference>
<feature type="repeat" description="WD" evidence="3">
    <location>
        <begin position="715"/>
        <end position="756"/>
    </location>
</feature>
<dbReference type="CDD" id="cd00093">
    <property type="entry name" value="HTH_XRE"/>
    <property type="match status" value="1"/>
</dbReference>
<dbReference type="CDD" id="cd00200">
    <property type="entry name" value="WD40"/>
    <property type="match status" value="1"/>
</dbReference>
<dbReference type="SMART" id="SM00530">
    <property type="entry name" value="HTH_XRE"/>
    <property type="match status" value="1"/>
</dbReference>
<dbReference type="Pfam" id="PF14200">
    <property type="entry name" value="RicinB_lectin_2"/>
    <property type="match status" value="1"/>
</dbReference>
<dbReference type="SUPFAM" id="SSF50370">
    <property type="entry name" value="Ricin B-like lectins"/>
    <property type="match status" value="1"/>
</dbReference>
<dbReference type="InterPro" id="IPR010982">
    <property type="entry name" value="Lambda_DNA-bd_dom_sf"/>
</dbReference>
<evidence type="ECO:0000259" key="5">
    <source>
        <dbReference type="PROSITE" id="PS50943"/>
    </source>
</evidence>
<evidence type="ECO:0000256" key="4">
    <source>
        <dbReference type="SAM" id="MobiDB-lite"/>
    </source>
</evidence>